<protein>
    <submittedName>
        <fullName evidence="2">Uncharacterized protein</fullName>
    </submittedName>
</protein>
<dbReference type="RefSeq" id="WP_052146792.1">
    <property type="nucleotide sequence ID" value="NZ_BORW01000006.1"/>
</dbReference>
<evidence type="ECO:0000256" key="1">
    <source>
        <dbReference type="SAM" id="Phobius"/>
    </source>
</evidence>
<keyword evidence="1" id="KW-0812">Transmembrane</keyword>
<evidence type="ECO:0000313" key="3">
    <source>
        <dbReference type="Proteomes" id="UP000680638"/>
    </source>
</evidence>
<name>A0ABQ4LUW7_9BACL</name>
<sequence>MGFMHLFWGFLFLIDIRINQFDILPDVIGYVLFFLGFVRLERRSSHFRSAKTVSVALIILSVVTLILELSPPTSWLFMFLYQAVVFILNLYMVFHICYGIGDMAGRKGHRAFQNKAVQRWRWFLAVIAATFVVMLIAPLVPGLAIVLALALMIASVCIHVLMMLLMQEAEHVLRR</sequence>
<feature type="transmembrane region" description="Helical" evidence="1">
    <location>
        <begin position="79"/>
        <end position="101"/>
    </location>
</feature>
<gene>
    <name evidence="2" type="ORF">J21TS3_17640</name>
</gene>
<evidence type="ECO:0000313" key="2">
    <source>
        <dbReference type="EMBL" id="GIO66943.1"/>
    </source>
</evidence>
<feature type="transmembrane region" description="Helical" evidence="1">
    <location>
        <begin position="50"/>
        <end position="67"/>
    </location>
</feature>
<accession>A0ABQ4LUW7</accession>
<keyword evidence="1" id="KW-0472">Membrane</keyword>
<proteinExistence type="predicted"/>
<keyword evidence="1" id="KW-1133">Transmembrane helix</keyword>
<reference evidence="2 3" key="1">
    <citation type="submission" date="2021-03" db="EMBL/GenBank/DDBJ databases">
        <title>Antimicrobial resistance genes in bacteria isolated from Japanese honey, and their potential for conferring macrolide and lincosamide resistance in the American foulbrood pathogen Paenibacillus larvae.</title>
        <authorList>
            <person name="Okamoto M."/>
            <person name="Kumagai M."/>
            <person name="Kanamori H."/>
            <person name="Takamatsu D."/>
        </authorList>
    </citation>
    <scope>NUCLEOTIDE SEQUENCE [LARGE SCALE GENOMIC DNA]</scope>
    <source>
        <strain evidence="2 3">J21TS3</strain>
    </source>
</reference>
<feature type="transmembrane region" description="Helical" evidence="1">
    <location>
        <begin position="122"/>
        <end position="140"/>
    </location>
</feature>
<keyword evidence="3" id="KW-1185">Reference proteome</keyword>
<comment type="caution">
    <text evidence="2">The sequence shown here is derived from an EMBL/GenBank/DDBJ whole genome shotgun (WGS) entry which is preliminary data.</text>
</comment>
<feature type="transmembrane region" description="Helical" evidence="1">
    <location>
        <begin position="20"/>
        <end position="38"/>
    </location>
</feature>
<dbReference type="Proteomes" id="UP000680638">
    <property type="component" value="Unassembled WGS sequence"/>
</dbReference>
<organism evidence="2 3">
    <name type="scientific">Paenibacillus cookii</name>
    <dbReference type="NCBI Taxonomy" id="157839"/>
    <lineage>
        <taxon>Bacteria</taxon>
        <taxon>Bacillati</taxon>
        <taxon>Bacillota</taxon>
        <taxon>Bacilli</taxon>
        <taxon>Bacillales</taxon>
        <taxon>Paenibacillaceae</taxon>
        <taxon>Paenibacillus</taxon>
    </lineage>
</organism>
<feature type="transmembrane region" description="Helical" evidence="1">
    <location>
        <begin position="146"/>
        <end position="166"/>
    </location>
</feature>
<dbReference type="EMBL" id="BORW01000006">
    <property type="protein sequence ID" value="GIO66943.1"/>
    <property type="molecule type" value="Genomic_DNA"/>
</dbReference>